<feature type="compositionally biased region" description="Polar residues" evidence="8">
    <location>
        <begin position="1387"/>
        <end position="1405"/>
    </location>
</feature>
<feature type="compositionally biased region" description="Polar residues" evidence="8">
    <location>
        <begin position="1152"/>
        <end position="1161"/>
    </location>
</feature>
<feature type="region of interest" description="Disordered" evidence="8">
    <location>
        <begin position="1334"/>
        <end position="1405"/>
    </location>
</feature>
<evidence type="ECO:0000256" key="4">
    <source>
        <dbReference type="ARBA" id="ARBA00023136"/>
    </source>
</evidence>
<dbReference type="InterPro" id="IPR057568">
    <property type="entry name" value="CortBP2_NAV1-like_AAA_lid"/>
</dbReference>
<dbReference type="GO" id="GO:0022008">
    <property type="term" value="P:neurogenesis"/>
    <property type="evidence" value="ECO:0007669"/>
    <property type="project" value="InterPro"/>
</dbReference>
<dbReference type="Pfam" id="PF00307">
    <property type="entry name" value="CH"/>
    <property type="match status" value="1"/>
</dbReference>
<dbReference type="GO" id="GO:0016887">
    <property type="term" value="F:ATP hydrolysis activity"/>
    <property type="evidence" value="ECO:0007669"/>
    <property type="project" value="InterPro"/>
</dbReference>
<feature type="compositionally biased region" description="Low complexity" evidence="8">
    <location>
        <begin position="450"/>
        <end position="461"/>
    </location>
</feature>
<proteinExistence type="inferred from homology"/>
<dbReference type="GO" id="GO:0005640">
    <property type="term" value="C:nuclear outer membrane"/>
    <property type="evidence" value="ECO:0007669"/>
    <property type="project" value="UniProtKB-SubCell"/>
</dbReference>
<feature type="compositionally biased region" description="Polar residues" evidence="8">
    <location>
        <begin position="217"/>
        <end position="226"/>
    </location>
</feature>
<dbReference type="SMART" id="SM00382">
    <property type="entry name" value="AAA"/>
    <property type="match status" value="1"/>
</dbReference>
<feature type="compositionally biased region" description="Low complexity" evidence="8">
    <location>
        <begin position="1212"/>
        <end position="1223"/>
    </location>
</feature>
<dbReference type="PANTHER" id="PTHR12784">
    <property type="entry name" value="STEERIN"/>
    <property type="match status" value="1"/>
</dbReference>
<dbReference type="Gene3D" id="1.10.418.10">
    <property type="entry name" value="Calponin-like domain"/>
    <property type="match status" value="1"/>
</dbReference>
<accession>A0A8C2EPL5</accession>
<dbReference type="FunFam" id="1.10.418.10:FF:000018">
    <property type="entry name" value="Neuron navigator 2"/>
    <property type="match status" value="1"/>
</dbReference>
<feature type="compositionally biased region" description="Low complexity" evidence="8">
    <location>
        <begin position="246"/>
        <end position="267"/>
    </location>
</feature>
<feature type="domain" description="Calponin-homology (CH)" evidence="9">
    <location>
        <begin position="74"/>
        <end position="181"/>
    </location>
</feature>
<protein>
    <recommendedName>
        <fullName evidence="6">Neuron navigator 3</fullName>
    </recommendedName>
</protein>
<dbReference type="SUPFAM" id="SSF47576">
    <property type="entry name" value="Calponin-homology domain, CH-domain"/>
    <property type="match status" value="1"/>
</dbReference>
<feature type="compositionally biased region" description="Basic and acidic residues" evidence="8">
    <location>
        <begin position="1376"/>
        <end position="1386"/>
    </location>
</feature>
<feature type="region of interest" description="Disordered" evidence="8">
    <location>
        <begin position="1750"/>
        <end position="1778"/>
    </location>
</feature>
<dbReference type="SUPFAM" id="SSF52540">
    <property type="entry name" value="P-loop containing nucleoside triphosphate hydrolases"/>
    <property type="match status" value="2"/>
</dbReference>
<feature type="region of interest" description="Disordered" evidence="8">
    <location>
        <begin position="1456"/>
        <end position="1482"/>
    </location>
</feature>
<feature type="compositionally biased region" description="Polar residues" evidence="8">
    <location>
        <begin position="268"/>
        <end position="279"/>
    </location>
</feature>
<feature type="compositionally biased region" description="Polar residues" evidence="8">
    <location>
        <begin position="305"/>
        <end position="321"/>
    </location>
</feature>
<evidence type="ECO:0000259" key="9">
    <source>
        <dbReference type="PROSITE" id="PS50021"/>
    </source>
</evidence>
<keyword evidence="3 7" id="KW-0175">Coiled coil</keyword>
<feature type="compositionally biased region" description="Low complexity" evidence="8">
    <location>
        <begin position="1755"/>
        <end position="1778"/>
    </location>
</feature>
<feature type="compositionally biased region" description="Low complexity" evidence="8">
    <location>
        <begin position="519"/>
        <end position="542"/>
    </location>
</feature>
<dbReference type="InterPro" id="IPR057126">
    <property type="entry name" value="NAV1-like_ubiquitin-like"/>
</dbReference>
<feature type="region of interest" description="Disordered" evidence="8">
    <location>
        <begin position="18"/>
        <end position="41"/>
    </location>
</feature>
<evidence type="ECO:0000256" key="2">
    <source>
        <dbReference type="ARBA" id="ARBA00006255"/>
    </source>
</evidence>
<dbReference type="Proteomes" id="UP000694701">
    <property type="component" value="Unplaced"/>
</dbReference>
<dbReference type="InterPro" id="IPR027417">
    <property type="entry name" value="P-loop_NTPase"/>
</dbReference>
<feature type="coiled-coil region" evidence="7">
    <location>
        <begin position="1494"/>
        <end position="1577"/>
    </location>
</feature>
<feature type="compositionally biased region" description="Low complexity" evidence="8">
    <location>
        <begin position="1281"/>
        <end position="1294"/>
    </location>
</feature>
<reference evidence="10" key="1">
    <citation type="submission" date="2025-08" db="UniProtKB">
        <authorList>
            <consortium name="Ensembl"/>
        </authorList>
    </citation>
    <scope>IDENTIFICATION</scope>
</reference>
<feature type="compositionally biased region" description="Low complexity" evidence="8">
    <location>
        <begin position="587"/>
        <end position="600"/>
    </location>
</feature>
<dbReference type="Gene3D" id="3.40.50.300">
    <property type="entry name" value="P-loop containing nucleotide triphosphate hydrolases"/>
    <property type="match status" value="1"/>
</dbReference>
<evidence type="ECO:0000256" key="5">
    <source>
        <dbReference type="ARBA" id="ARBA00023242"/>
    </source>
</evidence>
<feature type="compositionally biased region" description="Acidic residues" evidence="8">
    <location>
        <begin position="411"/>
        <end position="422"/>
    </location>
</feature>
<dbReference type="InterPro" id="IPR036872">
    <property type="entry name" value="CH_dom_sf"/>
</dbReference>
<feature type="region of interest" description="Disordered" evidence="8">
    <location>
        <begin position="727"/>
        <end position="775"/>
    </location>
</feature>
<feature type="compositionally biased region" description="Basic and acidic residues" evidence="8">
    <location>
        <begin position="966"/>
        <end position="978"/>
    </location>
</feature>
<evidence type="ECO:0000256" key="8">
    <source>
        <dbReference type="SAM" id="MobiDB-lite"/>
    </source>
</evidence>
<evidence type="ECO:0000256" key="1">
    <source>
        <dbReference type="ARBA" id="ARBA00004649"/>
    </source>
</evidence>
<feature type="compositionally biased region" description="Polar residues" evidence="8">
    <location>
        <begin position="733"/>
        <end position="750"/>
    </location>
</feature>
<dbReference type="Pfam" id="PF23092">
    <property type="entry name" value="Ubiquitin_6"/>
    <property type="match status" value="1"/>
</dbReference>
<dbReference type="InterPro" id="IPR001715">
    <property type="entry name" value="CH_dom"/>
</dbReference>
<feature type="compositionally biased region" description="Low complexity" evidence="8">
    <location>
        <begin position="1600"/>
        <end position="1618"/>
    </location>
</feature>
<dbReference type="InterPro" id="IPR003959">
    <property type="entry name" value="ATPase_AAA_core"/>
</dbReference>
<feature type="compositionally biased region" description="Low complexity" evidence="8">
    <location>
        <begin position="1174"/>
        <end position="1191"/>
    </location>
</feature>
<feature type="compositionally biased region" description="Basic and acidic residues" evidence="8">
    <location>
        <begin position="896"/>
        <end position="913"/>
    </location>
</feature>
<evidence type="ECO:0000313" key="11">
    <source>
        <dbReference type="Proteomes" id="UP000694701"/>
    </source>
</evidence>
<feature type="compositionally biased region" description="Low complexity" evidence="8">
    <location>
        <begin position="1099"/>
        <end position="1126"/>
    </location>
</feature>
<dbReference type="Pfam" id="PF25408">
    <property type="entry name" value="AAA_lid_NAV1"/>
    <property type="match status" value="1"/>
</dbReference>
<dbReference type="FunFam" id="3.40.50.300:FF:000316">
    <property type="entry name" value="Putative neuron navigator 3"/>
    <property type="match status" value="1"/>
</dbReference>
<organism evidence="10 11">
    <name type="scientific">Cyprinus carpio</name>
    <name type="common">Common carp</name>
    <dbReference type="NCBI Taxonomy" id="7962"/>
    <lineage>
        <taxon>Eukaryota</taxon>
        <taxon>Metazoa</taxon>
        <taxon>Chordata</taxon>
        <taxon>Craniata</taxon>
        <taxon>Vertebrata</taxon>
        <taxon>Euteleostomi</taxon>
        <taxon>Actinopterygii</taxon>
        <taxon>Neopterygii</taxon>
        <taxon>Teleostei</taxon>
        <taxon>Ostariophysi</taxon>
        <taxon>Cypriniformes</taxon>
        <taxon>Cyprinidae</taxon>
        <taxon>Cyprininae</taxon>
        <taxon>Cyprinus</taxon>
    </lineage>
</organism>
<comment type="similarity">
    <text evidence="2">Belongs to the Nav/unc-53 family.</text>
</comment>
<feature type="region of interest" description="Disordered" evidence="8">
    <location>
        <begin position="1041"/>
        <end position="1321"/>
    </location>
</feature>
<feature type="compositionally biased region" description="Polar residues" evidence="8">
    <location>
        <begin position="2220"/>
        <end position="2236"/>
    </location>
</feature>
<feature type="compositionally biased region" description="Polar residues" evidence="8">
    <location>
        <begin position="930"/>
        <end position="939"/>
    </location>
</feature>
<evidence type="ECO:0000256" key="6">
    <source>
        <dbReference type="ARBA" id="ARBA00067343"/>
    </source>
</evidence>
<feature type="compositionally biased region" description="Polar residues" evidence="8">
    <location>
        <begin position="435"/>
        <end position="444"/>
    </location>
</feature>
<feature type="region of interest" description="Disordered" evidence="8">
    <location>
        <begin position="202"/>
        <end position="603"/>
    </location>
</feature>
<dbReference type="PANTHER" id="PTHR12784:SF18">
    <property type="entry name" value="NEURON NAVIGATOR 3"/>
    <property type="match status" value="1"/>
</dbReference>
<feature type="compositionally biased region" description="Polar residues" evidence="8">
    <location>
        <begin position="1343"/>
        <end position="1352"/>
    </location>
</feature>
<sequence length="2281" mass="243479">MPVVGVASKLRQPAVGSKPIHTALPIPNPGRSSMAHGLTPRSSELRVTESSLLSCQLSLKTEIHDRRSSLVPAPATTLIYTDWANHYLAKSGCPRLIKDLTHDIPDGVLLAEIIQIIANEKVEDINSCPKSHSQMIENVEACLNFLGARGVSVQGLSAEEVCNGNLKSILGLFFILSRYKQQQQHQQQYLQSLVELQQHVTHQTTGPVPASQHKTQDMQSSLTARYTSPPGHSGIAAPQKKNTRLPGPSKVPAAGSGSSSSKAHGSSNLNRRSQSFNSIDKSKPLQYASGNDRESVKGIPLPGSMNGSGSVPSSTSGQQLASAIPSPTAGKTWRSKSMNMKHSATSSMLATMPSSPTASPTPPSSSDHLRPPITDSSKSAPGNQRSMLEKFRLINPRSASRTSPSVAEMALQEEDDLSEFGDEGTCSPTPPCGISKQQGKSPASSFAPPNKTNNCKNHNNKSFPQPKDKEDKNKTKSKASTPPKEEPVIVEPSKKGSKIASLIPKGSKTSAASVKKESAIPASSSIPKPGLKAPTATAKPAASQSSVPATSVPATGGEKTKLSKGGQSIYMQRSLGGLENRKTSMVSSTSTSALSGSATSGLGGGGALGGNGTVQLPQQQQHNHPNTATVAPFMYRTYSENDCTTVAPPEPCLSPTKDLVYSKTAKQCLEEISGEDPEARRMRTVKNIADLRQNLEETMSSLRGTQISHSTLETTFDTTVTTEVNGRGLPALSSRSSQMSWRLGQASSPRLQAGDAPSYTPPRSSAGTTGRYGDPSRLLYTAPLRRAAASGVRGSEPGEKGGISEAGPEVDVTGYGSDGDILAKNIHADDISGFYFLTLSSFCLYSWDDSSSVSSGLSDTLDNLGTDDPPTYSGISSRKNTHRHTEQDASSWAGAEDLKKVDEEIEPEMDKWKTSSPSSSCQGEDVGQKTGLSMSQTGSWRRGMSAQVGITPPRTKGTSTSLKTPGKTDDAKASEKGKAPSKSPSIQRSPSDAGKSSGDEGKKPPSGIGRPPTTSSFGFKKIPGPAGALVTASGATLASGSATLGKVPKSAGIGKGTGIGNGRKTSLDGAQHQDDAVLLGCGGSKVPLQYRSLPRPAKSSSGGSSAVGRSSHRSSSSSIDSNVSGKSAGGGGGVVGTPTSTKRRDPGKVGSGRSSPVTINQTDKEKVAGSDQEGTGLSTSPKSSPTSTQSGLRLPGSKYPDIASPTFRRLFGSKASSKPSSPGTPDSGKCPSALGSPHGTLARQASLDSPSSGTGSLGSMGGQSGGSSPLYGKTPDLCTDSLASSPASGLSLPSNARPWPPNLSSSSAGSKDTLSCQSMTSLHTSSESIELLLPHHHGPKVTRTGSVKSTLSEGMPLDRNTLPKKGLRYPPSSRQTSHEEGKEWLRSHSTGGLQDTGSPLSPPGTTSINTGKYHYSNLLSPTSMSQYNLPSTSMSRSNSIPAHDSFELYEEGHNLGGSATSLEERPRGMSRSGSFRDSTDEVHGSSLSLVSSTSSLYSAQIRKLRRELDASQEKVATLTSQLAANAHLVAAFEKSLANMTCRLQSLTMTAEQKESELAELRETIEALKTQNTDAQTAIQVALNGPDHVHKDLRIRRQHSSESMSSINSAASHSSMGSAKDVDDKKKKKKSWLRSSFKQAFSKKKTNKPQSSHDEFEEMTDSSLPSSPKLQHIDRQTSTTQPLYFFTFPLTLPNVDVIFSHNIVCQLHMCICSVQMYIFVITITVVLTCVDMTCFLQNEIELLKAENDRLKSSGNTTPAATPAKTARPPSETSSTSSSSSRQSLGLLKFAFVCTDILLDDGYEGNLRKEGRSVRIVVTINSDSNKTKAMQKKAYLIGSIGVSGKTKWDVLDGVIRRLFKEYVFRVDPLTSLGLNSDSIVCYRMGDVVRSHASEVPELLPCGYLVGDNNVITVSLKGVKEGSIDELVFDTLIPKPIIQRYLNLLMEHRRIILSGPSGTGKSYLATKLAYYIISKIGQVVTDTNLASFNVDQKSSKDLRQYLSTLAEQCNTEECEIELPSVVILDNLHHIGSLSDIFNGFLNCKYHKCPYVIGTMNQGVSSSPNLELHHNFRWVLCANHTEPVKGFLGRFLRRKLIETEIDKNMRSNDLIKIIDWIPKTWQHLNSFLEAHSSSEVTIGPRLFLSCPMDADGSRVWFTDLWNYSLVPYLLEAVREGLQLYGKRAAWEDPSKWVIDTYPWSSASLQHEGQSLLQLRPEDVGYDGYSSSKDGATSKQVSQSDTEGDPLMNMLMRLQEAANYSSTQSCDSDSASHHDDLLDSSLESAL</sequence>
<feature type="region of interest" description="Disordered" evidence="8">
    <location>
        <begin position="2219"/>
        <end position="2239"/>
    </location>
</feature>
<feature type="compositionally biased region" description="Polar residues" evidence="8">
    <location>
        <begin position="543"/>
        <end position="553"/>
    </location>
</feature>
<feature type="region of interest" description="Disordered" evidence="8">
    <location>
        <begin position="2253"/>
        <end position="2281"/>
    </location>
</feature>
<feature type="region of interest" description="Disordered" evidence="8">
    <location>
        <begin position="1596"/>
        <end position="1672"/>
    </location>
</feature>
<dbReference type="GO" id="GO:0005524">
    <property type="term" value="F:ATP binding"/>
    <property type="evidence" value="ECO:0007669"/>
    <property type="project" value="InterPro"/>
</dbReference>
<feature type="compositionally biased region" description="Polar residues" evidence="8">
    <location>
        <begin position="1302"/>
        <end position="1321"/>
    </location>
</feature>
<dbReference type="PROSITE" id="PS50021">
    <property type="entry name" value="CH"/>
    <property type="match status" value="1"/>
</dbReference>
<keyword evidence="4" id="KW-0472">Membrane</keyword>
<feature type="compositionally biased region" description="Polar residues" evidence="8">
    <location>
        <begin position="335"/>
        <end position="349"/>
    </location>
</feature>
<evidence type="ECO:0000313" key="10">
    <source>
        <dbReference type="Ensembl" id="ENSCCRP00020043633.1"/>
    </source>
</evidence>
<dbReference type="Ensembl" id="ENSCCRT00020047615.1">
    <property type="protein sequence ID" value="ENSCCRP00020043633.1"/>
    <property type="gene ID" value="ENSCCRG00020016921.1"/>
</dbReference>
<evidence type="ECO:0000256" key="7">
    <source>
        <dbReference type="SAM" id="Coils"/>
    </source>
</evidence>
<feature type="compositionally biased region" description="Polar residues" evidence="8">
    <location>
        <begin position="374"/>
        <end position="386"/>
    </location>
</feature>
<dbReference type="InterPro" id="IPR003593">
    <property type="entry name" value="AAA+_ATPase"/>
</dbReference>
<name>A0A8C2EPL5_CYPCA</name>
<comment type="subcellular location">
    <subcellularLocation>
        <location evidence="1">Nucleus outer membrane</location>
    </subcellularLocation>
</comment>
<dbReference type="Pfam" id="PF00004">
    <property type="entry name" value="AAA"/>
    <property type="match status" value="1"/>
</dbReference>
<feature type="region of interest" description="Disordered" evidence="8">
    <location>
        <begin position="863"/>
        <end position="1026"/>
    </location>
</feature>
<keyword evidence="5" id="KW-0539">Nucleus</keyword>
<feature type="compositionally biased region" description="Gly residues" evidence="8">
    <location>
        <begin position="1255"/>
        <end position="1265"/>
    </location>
</feature>
<feature type="region of interest" description="Disordered" evidence="8">
    <location>
        <begin position="787"/>
        <end position="810"/>
    </location>
</feature>
<evidence type="ECO:0000256" key="3">
    <source>
        <dbReference type="ARBA" id="ARBA00023054"/>
    </source>
</evidence>
<dbReference type="SMART" id="SM00033">
    <property type="entry name" value="CH"/>
    <property type="match status" value="1"/>
</dbReference>
<dbReference type="InterPro" id="IPR039041">
    <property type="entry name" value="Nav/unc-53"/>
</dbReference>